<dbReference type="eggNOG" id="ENOG502R6QU">
    <property type="taxonomic scope" value="Eukaryota"/>
</dbReference>
<dbReference type="OMA" id="DIWMDHW"/>
<reference evidence="1" key="1">
    <citation type="submission" date="2015-04" db="UniProtKB">
        <authorList>
            <consortium name="EnsemblPlants"/>
        </authorList>
    </citation>
    <scope>IDENTIFICATION</scope>
</reference>
<dbReference type="EnsemblPlants" id="OPUNC01G18310.1">
    <property type="protein sequence ID" value="OPUNC01G18310.1"/>
    <property type="gene ID" value="OPUNC01G18310"/>
</dbReference>
<dbReference type="Proteomes" id="UP000026962">
    <property type="component" value="Chromosome 1"/>
</dbReference>
<proteinExistence type="predicted"/>
<evidence type="ECO:0000313" key="1">
    <source>
        <dbReference type="EnsemblPlants" id="OPUNC01G18310.1"/>
    </source>
</evidence>
<protein>
    <submittedName>
        <fullName evidence="1">Uncharacterized protein</fullName>
    </submittedName>
</protein>
<organism evidence="1">
    <name type="scientific">Oryza punctata</name>
    <name type="common">Red rice</name>
    <dbReference type="NCBI Taxonomy" id="4537"/>
    <lineage>
        <taxon>Eukaryota</taxon>
        <taxon>Viridiplantae</taxon>
        <taxon>Streptophyta</taxon>
        <taxon>Embryophyta</taxon>
        <taxon>Tracheophyta</taxon>
        <taxon>Spermatophyta</taxon>
        <taxon>Magnoliopsida</taxon>
        <taxon>Liliopsida</taxon>
        <taxon>Poales</taxon>
        <taxon>Poaceae</taxon>
        <taxon>BOP clade</taxon>
        <taxon>Oryzoideae</taxon>
        <taxon>Oryzeae</taxon>
        <taxon>Oryzinae</taxon>
        <taxon>Oryza</taxon>
    </lineage>
</organism>
<dbReference type="STRING" id="4537.A0A0E0JJJ4"/>
<dbReference type="AlphaFoldDB" id="A0A0E0JJJ4"/>
<sequence length="171" mass="19481">MESWIERQAKAEADEEAAIAAGMKKKKKLVRTRVPNGRVEFMMKHPFTTACPFSEEELAKRSASYRQLHSISKFIDRKMNDYEQVLIEQYIKQGYAEDESEITDDDDEEQYKLYTPGAAISHGRLPAIGYVLYHWADLHQVRSNGNVSLLHTAAVKVLQLLLIGCFEISGS</sequence>
<dbReference type="HOGENOM" id="CLU_1565377_0_0_1"/>
<evidence type="ECO:0000313" key="2">
    <source>
        <dbReference type="Proteomes" id="UP000026962"/>
    </source>
</evidence>
<name>A0A0E0JJJ4_ORYPU</name>
<keyword evidence="2" id="KW-1185">Reference proteome</keyword>
<reference evidence="1" key="2">
    <citation type="submission" date="2018-05" db="EMBL/GenBank/DDBJ databases">
        <title>OpunRS2 (Oryza punctata Reference Sequence Version 2).</title>
        <authorList>
            <person name="Zhang J."/>
            <person name="Kudrna D."/>
            <person name="Lee S."/>
            <person name="Talag J."/>
            <person name="Welchert J."/>
            <person name="Wing R.A."/>
        </authorList>
    </citation>
    <scope>NUCLEOTIDE SEQUENCE [LARGE SCALE GENOMIC DNA]</scope>
</reference>
<accession>A0A0E0JJJ4</accession>
<dbReference type="Gramene" id="OPUNC01G18310.1">
    <property type="protein sequence ID" value="OPUNC01G18310.1"/>
    <property type="gene ID" value="OPUNC01G18310"/>
</dbReference>